<dbReference type="GO" id="GO:0005524">
    <property type="term" value="F:ATP binding"/>
    <property type="evidence" value="ECO:0007669"/>
    <property type="project" value="UniProtKB-UniRule"/>
</dbReference>
<dbReference type="InterPro" id="IPR036291">
    <property type="entry name" value="NAD(P)-bd_dom_sf"/>
</dbReference>
<dbReference type="PROSITE" id="PS00671">
    <property type="entry name" value="D_2_HYDROXYACID_DH_3"/>
    <property type="match status" value="1"/>
</dbReference>
<evidence type="ECO:0000256" key="2">
    <source>
        <dbReference type="ARBA" id="ARBA00022490"/>
    </source>
</evidence>
<dbReference type="GO" id="GO:0016616">
    <property type="term" value="F:oxidoreductase activity, acting on the CH-OH group of donors, NAD or NADP as acceptor"/>
    <property type="evidence" value="ECO:0007669"/>
    <property type="project" value="InterPro"/>
</dbReference>
<comment type="catalytic activity">
    <reaction evidence="9">
        <text>5-diphospho-1D-myo-inositol 1,2,3,4,6-pentakisphosphate + ATP + H(+) = 1,5-bis(diphospho)-1D-myo-inositol 2,3,4,6-tetrakisphosphate + ADP</text>
        <dbReference type="Rhea" id="RHEA:10276"/>
        <dbReference type="ChEBI" id="CHEBI:15378"/>
        <dbReference type="ChEBI" id="CHEBI:30616"/>
        <dbReference type="ChEBI" id="CHEBI:58628"/>
        <dbReference type="ChEBI" id="CHEBI:77983"/>
        <dbReference type="ChEBI" id="CHEBI:456216"/>
        <dbReference type="EC" id="2.7.4.24"/>
    </reaction>
    <physiologicalReaction direction="left-to-right" evidence="9">
        <dbReference type="Rhea" id="RHEA:10277"/>
    </physiologicalReaction>
</comment>
<feature type="compositionally biased region" description="Polar residues" evidence="13">
    <location>
        <begin position="334"/>
        <end position="344"/>
    </location>
</feature>
<dbReference type="GO" id="GO:0051287">
    <property type="term" value="F:NAD binding"/>
    <property type="evidence" value="ECO:0007669"/>
    <property type="project" value="InterPro"/>
</dbReference>
<dbReference type="EMBL" id="CAJMXA010004131">
    <property type="protein sequence ID" value="CAE6535381.1"/>
    <property type="molecule type" value="Genomic_DNA"/>
</dbReference>
<protein>
    <recommendedName>
        <fullName evidence="12">Inositol hexakisphosphate and diphosphoinositol-pentakisphosphate kinase</fullName>
        <ecNumber evidence="12">2.7.4.24</ecNumber>
    </recommendedName>
</protein>
<dbReference type="InterPro" id="IPR006140">
    <property type="entry name" value="D-isomer_DH_NAD-bd"/>
</dbReference>
<evidence type="ECO:0000256" key="8">
    <source>
        <dbReference type="ARBA" id="ARBA00023002"/>
    </source>
</evidence>
<dbReference type="PROSITE" id="PS00670">
    <property type="entry name" value="D_2_HYDROXYACID_DH_2"/>
    <property type="match status" value="1"/>
</dbReference>
<evidence type="ECO:0000256" key="9">
    <source>
        <dbReference type="ARBA" id="ARBA00033696"/>
    </source>
</evidence>
<keyword evidence="5 11" id="KW-0547">Nucleotide-binding</keyword>
<dbReference type="InterPro" id="IPR029033">
    <property type="entry name" value="His_PPase_superfam"/>
</dbReference>
<keyword evidence="6 12" id="KW-0418">Kinase</keyword>
<dbReference type="FunFam" id="3.30.470.20:FF:000036">
    <property type="entry name" value="Inositol hexakisphosphate and diphosphoinositol-pentakisphosphate kinase"/>
    <property type="match status" value="1"/>
</dbReference>
<evidence type="ECO:0000256" key="12">
    <source>
        <dbReference type="RuleBase" id="RU365032"/>
    </source>
</evidence>
<dbReference type="InterPro" id="IPR013651">
    <property type="entry name" value="ATP-grasp_RimK-type"/>
</dbReference>
<organism evidence="15 16">
    <name type="scientific">Rhizoctonia solani</name>
    <dbReference type="NCBI Taxonomy" id="456999"/>
    <lineage>
        <taxon>Eukaryota</taxon>
        <taxon>Fungi</taxon>
        <taxon>Dikarya</taxon>
        <taxon>Basidiomycota</taxon>
        <taxon>Agaricomycotina</taxon>
        <taxon>Agaricomycetes</taxon>
        <taxon>Cantharellales</taxon>
        <taxon>Ceratobasidiaceae</taxon>
        <taxon>Rhizoctonia</taxon>
    </lineage>
</organism>
<feature type="domain" description="ATP-grasp" evidence="14">
    <location>
        <begin position="446"/>
        <end position="688"/>
    </location>
</feature>
<dbReference type="Pfam" id="PF02826">
    <property type="entry name" value="2-Hacid_dh_C"/>
    <property type="match status" value="1"/>
</dbReference>
<dbReference type="GO" id="GO:0005856">
    <property type="term" value="C:cytoskeleton"/>
    <property type="evidence" value="ECO:0007669"/>
    <property type="project" value="UniProtKB-SubCell"/>
</dbReference>
<dbReference type="Pfam" id="PF08443">
    <property type="entry name" value="RimK"/>
    <property type="match status" value="1"/>
</dbReference>
<dbReference type="Gene3D" id="3.40.50.11950">
    <property type="match status" value="1"/>
</dbReference>
<feature type="region of interest" description="Disordered" evidence="13">
    <location>
        <begin position="317"/>
        <end position="344"/>
    </location>
</feature>
<dbReference type="GO" id="GO:0006020">
    <property type="term" value="P:inositol metabolic process"/>
    <property type="evidence" value="ECO:0007669"/>
    <property type="project" value="TreeGrafter"/>
</dbReference>
<evidence type="ECO:0000256" key="13">
    <source>
        <dbReference type="SAM" id="MobiDB-lite"/>
    </source>
</evidence>
<dbReference type="PANTHER" id="PTHR12750:SF9">
    <property type="entry name" value="INOSITOL HEXAKISPHOSPHATE AND DIPHOSPHOINOSITOL-PENTAKISPHOSPHATE KINASE"/>
    <property type="match status" value="1"/>
</dbReference>
<dbReference type="CDD" id="cd12183">
    <property type="entry name" value="LDH_like_2"/>
    <property type="match status" value="1"/>
</dbReference>
<dbReference type="GO" id="GO:0005829">
    <property type="term" value="C:cytosol"/>
    <property type="evidence" value="ECO:0007669"/>
    <property type="project" value="TreeGrafter"/>
</dbReference>
<dbReference type="Gene3D" id="3.30.470.20">
    <property type="entry name" value="ATP-grasp fold, B domain"/>
    <property type="match status" value="1"/>
</dbReference>
<dbReference type="GO" id="GO:0033857">
    <property type="term" value="F:5-diphosphoinositol pentakisphosphate 1-kinase activity"/>
    <property type="evidence" value="ECO:0007669"/>
    <property type="project" value="TreeGrafter"/>
</dbReference>
<dbReference type="InterPro" id="IPR011761">
    <property type="entry name" value="ATP-grasp"/>
</dbReference>
<dbReference type="InterPro" id="IPR037446">
    <property type="entry name" value="His_Pase_VIP1"/>
</dbReference>
<dbReference type="GO" id="GO:0032958">
    <property type="term" value="P:inositol phosphate biosynthetic process"/>
    <property type="evidence" value="ECO:0007669"/>
    <property type="project" value="TreeGrafter"/>
</dbReference>
<dbReference type="InterPro" id="IPR029753">
    <property type="entry name" value="D-isomer_DH_CS"/>
</dbReference>
<evidence type="ECO:0000313" key="15">
    <source>
        <dbReference type="EMBL" id="CAE6535381.1"/>
    </source>
</evidence>
<keyword evidence="2 12" id="KW-0963">Cytoplasm</keyword>
<accession>A0A8H3HR97</accession>
<evidence type="ECO:0000256" key="4">
    <source>
        <dbReference type="ARBA" id="ARBA00022679"/>
    </source>
</evidence>
<feature type="region of interest" description="Disordered" evidence="13">
    <location>
        <begin position="891"/>
        <end position="921"/>
    </location>
</feature>
<keyword evidence="7 11" id="KW-0067">ATP-binding</keyword>
<dbReference type="PROSITE" id="PS50975">
    <property type="entry name" value="ATP_GRASP"/>
    <property type="match status" value="1"/>
</dbReference>
<dbReference type="InterPro" id="IPR040557">
    <property type="entry name" value="VIP1_N"/>
</dbReference>
<evidence type="ECO:0000256" key="6">
    <source>
        <dbReference type="ARBA" id="ARBA00022777"/>
    </source>
</evidence>
<dbReference type="Pfam" id="PF00328">
    <property type="entry name" value="His_Phos_2"/>
    <property type="match status" value="1"/>
</dbReference>
<dbReference type="Gene3D" id="3.40.50.1240">
    <property type="entry name" value="Phosphoglycerate mutase-like"/>
    <property type="match status" value="1"/>
</dbReference>
<evidence type="ECO:0000256" key="10">
    <source>
        <dbReference type="ARBA" id="ARBA00034629"/>
    </source>
</evidence>
<proteinExistence type="inferred from homology"/>
<dbReference type="PROSITE" id="PS00065">
    <property type="entry name" value="D_2_HYDROXYACID_DH_1"/>
    <property type="match status" value="1"/>
</dbReference>
<comment type="catalytic activity">
    <reaction evidence="10">
        <text>1D-myo-inositol hexakisphosphate + ATP = 1-diphospho-1D-myo-inositol 2,3,4,5,6-pentakisphosphate + ADP</text>
        <dbReference type="Rhea" id="RHEA:37459"/>
        <dbReference type="ChEBI" id="CHEBI:30616"/>
        <dbReference type="ChEBI" id="CHEBI:58130"/>
        <dbReference type="ChEBI" id="CHEBI:74946"/>
        <dbReference type="ChEBI" id="CHEBI:456216"/>
        <dbReference type="EC" id="2.7.4.24"/>
    </reaction>
    <physiologicalReaction direction="left-to-right" evidence="10">
        <dbReference type="Rhea" id="RHEA:37460"/>
    </physiologicalReaction>
</comment>
<keyword evidence="4 12" id="KW-0808">Transferase</keyword>
<dbReference type="SUPFAM" id="SSF53254">
    <property type="entry name" value="Phosphoglycerate mutase-like"/>
    <property type="match status" value="1"/>
</dbReference>
<dbReference type="GO" id="GO:0046872">
    <property type="term" value="F:metal ion binding"/>
    <property type="evidence" value="ECO:0007669"/>
    <property type="project" value="InterPro"/>
</dbReference>
<evidence type="ECO:0000256" key="7">
    <source>
        <dbReference type="ARBA" id="ARBA00022840"/>
    </source>
</evidence>
<keyword evidence="8" id="KW-0560">Oxidoreductase</keyword>
<evidence type="ECO:0000256" key="3">
    <source>
        <dbReference type="ARBA" id="ARBA00022553"/>
    </source>
</evidence>
<feature type="compositionally biased region" description="Low complexity" evidence="13">
    <location>
        <begin position="891"/>
        <end position="915"/>
    </location>
</feature>
<evidence type="ECO:0000313" key="16">
    <source>
        <dbReference type="Proteomes" id="UP000663853"/>
    </source>
</evidence>
<dbReference type="PANTHER" id="PTHR12750">
    <property type="entry name" value="DIPHOSPHOINOSITOL PENTAKISPHOSPHATE KINASE"/>
    <property type="match status" value="1"/>
</dbReference>
<dbReference type="Pfam" id="PF18086">
    <property type="entry name" value="PPIP5K2_N"/>
    <property type="match status" value="1"/>
</dbReference>
<evidence type="ECO:0000259" key="14">
    <source>
        <dbReference type="PROSITE" id="PS50975"/>
    </source>
</evidence>
<comment type="subcellular location">
    <subcellularLocation>
        <location evidence="12">Cytoplasm</location>
        <location evidence="12">Cytoskeleton</location>
    </subcellularLocation>
</comment>
<dbReference type="EC" id="2.7.4.24" evidence="12"/>
<dbReference type="InterPro" id="IPR000560">
    <property type="entry name" value="His_Pase_clade-2"/>
</dbReference>
<dbReference type="SUPFAM" id="SSF56059">
    <property type="entry name" value="Glutathione synthetase ATP-binding domain-like"/>
    <property type="match status" value="1"/>
</dbReference>
<dbReference type="GO" id="GO:0000828">
    <property type="term" value="F:inositol hexakisphosphate kinase activity"/>
    <property type="evidence" value="ECO:0007669"/>
    <property type="project" value="TreeGrafter"/>
</dbReference>
<sequence length="1296" mass="145566">MKSMKVAMYSTRRYDRKSFEGEQEHIAAAGIEITYLEPHLNAVTAKLAEDHQAVCLFVNDDACEDTLRVLHSQGIKYIAMRCAGYNNIDLKVAKELGISIVNVPAYSPEAVAEFAVGMLLTIVRKYHKAYNRVREGNFLLDGLMGFNLEGKTIGIIGTGRIGLCTGRILSHGFRAKVVGYDPYPNPKAAEENGIKYVSLEELFKTSDVISLHCPLTPETRYIIDEKALKITKPGLVIVNTSRGALIDTSALIQELKSGHIAAVGMDVYERESKYFFRDSSNKIIQDDQLSRLVSFHNVFISGHQAFLTRERSVSSSRFPNERSRAPSSLGIRSHSPSPTPSDGAQLSTVVVVGVCAMDVKARSKPMREIITRLVERGRGCIEAKLFGEQVILGEDVENWPRCDILISFFSTDFPLFKAVEYVKLRNPVCINDLHAQALLWDRRIVNRILDHFSIPTPRRLIASRDGGAKLDPELSALVESHTGLKLNLEEPIADVQIREDGEAIIINGEVMEKPFVEKPVNGEDHNVYIYFRGGHGRRLFRKARTSCVGNKSSELDSTLSAPRMEGSYIYEEFIDVDNAEDIKVYTVGPTYTHAETRKSPVVDGVVRRNTEGKEIRFITHLSDEERSWASKICEAFGQRVCGFDVLRCDNGARSMVIDVNGWSFVKGNETYYDKAAEILADVCFKYSVKPGRAPGASDIMDDGPQWTLKANVTVFRHADRTPKQKLKFNFPVSEPWTKPFVDLLNGEREEIILRESEQLKKIGEAIQQARDLGASGEDLNKLTQLNNALFSKIDLPGTKAQLKPGFTKGKTASPRKLEKLQLVFKWGGEFTHAARYQSRDLGESVKKDIILLNKDVLNNVKIFTSSERRVTASAEIFAAALLDGSSAANTTNSTLSTTTNPPSTFTTTLTPTKSSHASDSGSVMSVKVPTYQLIIRKDLLDDSNAAKDLMDDVKKRLKFLLRPGESERRPELTWPKGLKKEPVEVVREVIELLTKFREVMRKNFETMDVEKIQQRWCCGDEPWLFRERWEKLFEDFCNVKQEKFDPSRVSELYDTLKYCALHHRTFLFAIFDENDGSELGAPQNRTLHELYGRAKALFDLVAPQEYGIEPAEKEEIGVLTSLPLLRNVVHDLEEARNSGECSLTLYFTKESHIHTLVNLVLLSGLPIANPRIPELDYAVFSYNVGRPASKYPVLTILNRFELYERVGGRGGRLDKEYSIRLALSEGAHSSNVLDSALDARHSLNVKQKKKLTQHLPYNMVIEKLSKHFHRVPNDEDVLSDPNPEAIVVPLVGVAEV</sequence>
<comment type="function">
    <text evidence="12">Bifunctional inositol kinase that acts in concert with the IP6K kinases to synthesize the diphosphate group-containing inositol pyrophosphates diphosphoinositol pentakisphosphate, PP-InsP5, and bis-diphosphoinositol tetrakisphosphate, (PP)2-InsP4. PP-InsP5 and (PP)2-InsP4, also respectively called InsP7 and InsP8, may regulate a variety of cellular processes, including apoptosis, vesicle trafficking, cytoskeletal dynamics, and exocytosis. Phosphorylates inositol hexakisphosphate (InsP6).</text>
</comment>
<dbReference type="Proteomes" id="UP000663853">
    <property type="component" value="Unassembled WGS sequence"/>
</dbReference>
<evidence type="ECO:0000256" key="5">
    <source>
        <dbReference type="ARBA" id="ARBA00022741"/>
    </source>
</evidence>
<comment type="similarity">
    <text evidence="1 12">Belongs to the histidine acid phosphatase family. VIP1 subfamily.</text>
</comment>
<dbReference type="SUPFAM" id="SSF52283">
    <property type="entry name" value="Formate/glycerate dehydrogenase catalytic domain-like"/>
    <property type="match status" value="1"/>
</dbReference>
<evidence type="ECO:0000256" key="11">
    <source>
        <dbReference type="PROSITE-ProRule" id="PRU00409"/>
    </source>
</evidence>
<dbReference type="Gene3D" id="3.40.50.720">
    <property type="entry name" value="NAD(P)-binding Rossmann-like Domain"/>
    <property type="match status" value="2"/>
</dbReference>
<reference evidence="15" key="1">
    <citation type="submission" date="2021-01" db="EMBL/GenBank/DDBJ databases">
        <authorList>
            <person name="Kaushik A."/>
        </authorList>
    </citation>
    <scope>NUCLEOTIDE SEQUENCE</scope>
    <source>
        <strain evidence="15">AG6-10EEA</strain>
    </source>
</reference>
<keyword evidence="3" id="KW-0597">Phosphoprotein</keyword>
<dbReference type="SUPFAM" id="SSF51735">
    <property type="entry name" value="NAD(P)-binding Rossmann-fold domains"/>
    <property type="match status" value="1"/>
</dbReference>
<gene>
    <name evidence="15" type="ORF">RDB_LOCUS177267</name>
</gene>
<name>A0A8H3HR97_9AGAM</name>
<dbReference type="InterPro" id="IPR029752">
    <property type="entry name" value="D-isomer_DH_CS1"/>
</dbReference>
<evidence type="ECO:0000256" key="1">
    <source>
        <dbReference type="ARBA" id="ARBA00005609"/>
    </source>
</evidence>
<comment type="caution">
    <text evidence="15">The sequence shown here is derived from an EMBL/GenBank/DDBJ whole genome shotgun (WGS) entry which is preliminary data.</text>
</comment>